<reference evidence="1 2" key="1">
    <citation type="submission" date="2020-07" db="EMBL/GenBank/DDBJ databases">
        <authorList>
            <person name="Feng H."/>
        </authorList>
    </citation>
    <scope>NUCLEOTIDE SEQUENCE [LARGE SCALE GENOMIC DNA]</scope>
    <source>
        <strain evidence="2">s-10</strain>
    </source>
</reference>
<dbReference type="SUPFAM" id="SSF81301">
    <property type="entry name" value="Nucleotidyltransferase"/>
    <property type="match status" value="1"/>
</dbReference>
<protein>
    <submittedName>
        <fullName evidence="1">GrpB family protein</fullName>
    </submittedName>
</protein>
<dbReference type="AlphaFoldDB" id="A0A7W1WQ79"/>
<dbReference type="PANTHER" id="PTHR34822:SF1">
    <property type="entry name" value="GRPB FAMILY PROTEIN"/>
    <property type="match status" value="1"/>
</dbReference>
<name>A0A7W1WQ79_9BACL</name>
<dbReference type="InterPro" id="IPR043519">
    <property type="entry name" value="NT_sf"/>
</dbReference>
<dbReference type="PANTHER" id="PTHR34822">
    <property type="entry name" value="GRPB DOMAIN PROTEIN (AFU_ORTHOLOGUE AFUA_1G01530)"/>
    <property type="match status" value="1"/>
</dbReference>
<evidence type="ECO:0000313" key="1">
    <source>
        <dbReference type="EMBL" id="MBA4494025.1"/>
    </source>
</evidence>
<accession>A0A7W1WQ79</accession>
<comment type="caution">
    <text evidence="1">The sequence shown here is derived from an EMBL/GenBank/DDBJ whole genome shotgun (WGS) entry which is preliminary data.</text>
</comment>
<sequence>MREVTVVPYDPYWNVLYEREAGRLKQVLGSCLIGLYHIGSTSVPGLAAKPVIDLMPVVKQIEWVDSLNEQMARLGYIAKGENGIPGRRYFYKGETVRTHHVHIFAAGNPEISRHLAFRDYLRTHPEEAKSYGELKLKLAQQFPFDIQSYMDGKDSLVKELEKKALRWQQEKS</sequence>
<dbReference type="InterPro" id="IPR007344">
    <property type="entry name" value="GrpB/CoaE"/>
</dbReference>
<dbReference type="Proteomes" id="UP000535491">
    <property type="component" value="Unassembled WGS sequence"/>
</dbReference>
<proteinExistence type="predicted"/>
<gene>
    <name evidence="1" type="ORF">H1191_06870</name>
</gene>
<evidence type="ECO:0000313" key="2">
    <source>
        <dbReference type="Proteomes" id="UP000535491"/>
    </source>
</evidence>
<keyword evidence="2" id="KW-1185">Reference proteome</keyword>
<dbReference type="Gene3D" id="3.30.460.10">
    <property type="entry name" value="Beta Polymerase, domain 2"/>
    <property type="match status" value="1"/>
</dbReference>
<dbReference type="Pfam" id="PF04229">
    <property type="entry name" value="GrpB"/>
    <property type="match status" value="1"/>
</dbReference>
<dbReference type="EMBL" id="JACEIQ010000005">
    <property type="protein sequence ID" value="MBA4494025.1"/>
    <property type="molecule type" value="Genomic_DNA"/>
</dbReference>
<organism evidence="1 2">
    <name type="scientific">Paenactinomyces guangxiensis</name>
    <dbReference type="NCBI Taxonomy" id="1490290"/>
    <lineage>
        <taxon>Bacteria</taxon>
        <taxon>Bacillati</taxon>
        <taxon>Bacillota</taxon>
        <taxon>Bacilli</taxon>
        <taxon>Bacillales</taxon>
        <taxon>Thermoactinomycetaceae</taxon>
        <taxon>Paenactinomyces</taxon>
    </lineage>
</organism>